<name>A0A8J6YIX2_9PROT</name>
<evidence type="ECO:0000259" key="9">
    <source>
        <dbReference type="Pfam" id="PF00278"/>
    </source>
</evidence>
<comment type="similarity">
    <text evidence="5">Belongs to the Orn/Lys/Arg decarboxylase class-II family. LysA subfamily.</text>
</comment>
<evidence type="ECO:0000313" key="11">
    <source>
        <dbReference type="EMBL" id="MBE1237116.1"/>
    </source>
</evidence>
<dbReference type="NCBIfam" id="TIGR01048">
    <property type="entry name" value="lysA"/>
    <property type="match status" value="1"/>
</dbReference>
<dbReference type="RefSeq" id="WP_192534121.1">
    <property type="nucleotide sequence ID" value="NZ_JACZHT010000003.1"/>
</dbReference>
<feature type="binding site" evidence="5">
    <location>
        <position position="320"/>
    </location>
    <ligand>
        <name>substrate</name>
    </ligand>
</feature>
<feature type="binding site" evidence="5">
    <location>
        <position position="280"/>
    </location>
    <ligand>
        <name>substrate</name>
    </ligand>
</feature>
<feature type="domain" description="Orn/DAP/Arg decarboxylase 2 C-terminal" evidence="9">
    <location>
        <begin position="29"/>
        <end position="375"/>
    </location>
</feature>
<dbReference type="InterPro" id="IPR022643">
    <property type="entry name" value="De-COase2_C"/>
</dbReference>
<dbReference type="HAMAP" id="MF_02120">
    <property type="entry name" value="LysA"/>
    <property type="match status" value="1"/>
</dbReference>
<dbReference type="Proteomes" id="UP000631034">
    <property type="component" value="Unassembled WGS sequence"/>
</dbReference>
<dbReference type="InterPro" id="IPR002986">
    <property type="entry name" value="DAP_deCOOHase_LysA"/>
</dbReference>
<dbReference type="UniPathway" id="UPA00034">
    <property type="reaction ID" value="UER00027"/>
</dbReference>
<dbReference type="InterPro" id="IPR022653">
    <property type="entry name" value="De-COase2_pyr-phos_BS"/>
</dbReference>
<feature type="binding site" evidence="5">
    <location>
        <position position="316"/>
    </location>
    <ligand>
        <name>substrate</name>
    </ligand>
</feature>
<protein>
    <recommendedName>
        <fullName evidence="5 6">Diaminopimelate decarboxylase</fullName>
        <shortName evidence="5">DAP decarboxylase</shortName>
        <shortName evidence="5">DAPDC</shortName>
        <ecNumber evidence="5 6">4.1.1.20</ecNumber>
    </recommendedName>
</protein>
<accession>A0A8J6YIX2</accession>
<keyword evidence="3 5" id="KW-0663">Pyridoxal phosphate</keyword>
<dbReference type="PROSITE" id="PS00878">
    <property type="entry name" value="ODR_DC_2_1"/>
    <property type="match status" value="1"/>
</dbReference>
<dbReference type="GO" id="GO:0008836">
    <property type="term" value="F:diaminopimelate decarboxylase activity"/>
    <property type="evidence" value="ECO:0007669"/>
    <property type="project" value="UniProtKB-UniRule"/>
</dbReference>
<dbReference type="GO" id="GO:0030170">
    <property type="term" value="F:pyridoxal phosphate binding"/>
    <property type="evidence" value="ECO:0007669"/>
    <property type="project" value="UniProtKB-UniRule"/>
</dbReference>
<dbReference type="PRINTS" id="PR01181">
    <property type="entry name" value="DAPDCRBXLASE"/>
</dbReference>
<comment type="function">
    <text evidence="5">Specifically catalyzes the decarboxylation of meso-diaminopimelate (meso-DAP) to L-lysine.</text>
</comment>
<comment type="caution">
    <text evidence="11">The sequence shown here is derived from an EMBL/GenBank/DDBJ whole genome shotgun (WGS) entry which is preliminary data.</text>
</comment>
<feature type="binding site" evidence="5">
    <location>
        <position position="377"/>
    </location>
    <ligand>
        <name>substrate</name>
    </ligand>
</feature>
<keyword evidence="5 8" id="KW-0457">Lysine biosynthesis</keyword>
<evidence type="ECO:0000256" key="4">
    <source>
        <dbReference type="ARBA" id="ARBA00023239"/>
    </source>
</evidence>
<dbReference type="FunFam" id="3.20.20.10:FF:000003">
    <property type="entry name" value="Diaminopimelate decarboxylase"/>
    <property type="match status" value="1"/>
</dbReference>
<evidence type="ECO:0000256" key="8">
    <source>
        <dbReference type="RuleBase" id="RU003738"/>
    </source>
</evidence>
<keyword evidence="12" id="KW-1185">Reference proteome</keyword>
<feature type="binding site" evidence="5">
    <location>
        <begin position="277"/>
        <end position="280"/>
    </location>
    <ligand>
        <name>pyridoxal 5'-phosphate</name>
        <dbReference type="ChEBI" id="CHEBI:597326"/>
    </ligand>
</feature>
<feature type="binding site" evidence="5">
    <location>
        <position position="239"/>
    </location>
    <ligand>
        <name>pyridoxal 5'-phosphate</name>
        <dbReference type="ChEBI" id="CHEBI:597326"/>
    </ligand>
</feature>
<keyword evidence="2 5" id="KW-0210">Decarboxylase</keyword>
<gene>
    <name evidence="5 11" type="primary">lysA</name>
    <name evidence="11" type="ORF">IHV25_05580</name>
</gene>
<evidence type="ECO:0000313" key="12">
    <source>
        <dbReference type="Proteomes" id="UP000631034"/>
    </source>
</evidence>
<dbReference type="EMBL" id="JACZHT010000003">
    <property type="protein sequence ID" value="MBE1237116.1"/>
    <property type="molecule type" value="Genomic_DNA"/>
</dbReference>
<dbReference type="Gene3D" id="3.20.20.10">
    <property type="entry name" value="Alanine racemase"/>
    <property type="match status" value="1"/>
</dbReference>
<evidence type="ECO:0000256" key="6">
    <source>
        <dbReference type="NCBIfam" id="TIGR01048"/>
    </source>
</evidence>
<feature type="binding site" evidence="5">
    <location>
        <position position="377"/>
    </location>
    <ligand>
        <name>pyridoxal 5'-phosphate</name>
        <dbReference type="ChEBI" id="CHEBI:597326"/>
    </ligand>
</feature>
<evidence type="ECO:0000256" key="3">
    <source>
        <dbReference type="ARBA" id="ARBA00022898"/>
    </source>
</evidence>
<comment type="subunit">
    <text evidence="5">Homodimer.</text>
</comment>
<comment type="cofactor">
    <cofactor evidence="1 5 7 8">
        <name>pyridoxal 5'-phosphate</name>
        <dbReference type="ChEBI" id="CHEBI:597326"/>
    </cofactor>
</comment>
<dbReference type="Pfam" id="PF02784">
    <property type="entry name" value="Orn_Arg_deC_N"/>
    <property type="match status" value="1"/>
</dbReference>
<dbReference type="Gene3D" id="2.40.37.10">
    <property type="entry name" value="Lyase, Ornithine Decarboxylase, Chain A, domain 1"/>
    <property type="match status" value="1"/>
</dbReference>
<evidence type="ECO:0000256" key="5">
    <source>
        <dbReference type="HAMAP-Rule" id="MF_02120"/>
    </source>
</evidence>
<comment type="pathway">
    <text evidence="5 8">Amino-acid biosynthesis; L-lysine biosynthesis via DAP pathway; L-lysine from DL-2,6-diaminopimelate: step 1/1.</text>
</comment>
<dbReference type="SUPFAM" id="SSF51419">
    <property type="entry name" value="PLP-binding barrel"/>
    <property type="match status" value="1"/>
</dbReference>
<dbReference type="AlphaFoldDB" id="A0A8J6YIX2"/>
<keyword evidence="4 5" id="KW-0456">Lyase</keyword>
<dbReference type="InterPro" id="IPR009006">
    <property type="entry name" value="Ala_racemase/Decarboxylase_C"/>
</dbReference>
<evidence type="ECO:0000259" key="10">
    <source>
        <dbReference type="Pfam" id="PF02784"/>
    </source>
</evidence>
<dbReference type="InterPro" id="IPR029066">
    <property type="entry name" value="PLP-binding_barrel"/>
</dbReference>
<feature type="binding site" evidence="5">
    <location>
        <position position="349"/>
    </location>
    <ligand>
        <name>substrate</name>
    </ligand>
</feature>
<dbReference type="GO" id="GO:0009089">
    <property type="term" value="P:lysine biosynthetic process via diaminopimelate"/>
    <property type="evidence" value="ECO:0007669"/>
    <property type="project" value="UniProtKB-UniRule"/>
</dbReference>
<dbReference type="CDD" id="cd06828">
    <property type="entry name" value="PLPDE_III_DapDC"/>
    <property type="match status" value="1"/>
</dbReference>
<organism evidence="11 12">
    <name type="scientific">Phaeovibrio sulfidiphilus</name>
    <dbReference type="NCBI Taxonomy" id="1220600"/>
    <lineage>
        <taxon>Bacteria</taxon>
        <taxon>Pseudomonadati</taxon>
        <taxon>Pseudomonadota</taxon>
        <taxon>Alphaproteobacteria</taxon>
        <taxon>Rhodospirillales</taxon>
        <taxon>Rhodospirillaceae</taxon>
        <taxon>Phaeovibrio</taxon>
    </lineage>
</organism>
<evidence type="ECO:0000256" key="2">
    <source>
        <dbReference type="ARBA" id="ARBA00022793"/>
    </source>
</evidence>
<dbReference type="Pfam" id="PF00278">
    <property type="entry name" value="Orn_DAP_Arg_deC"/>
    <property type="match status" value="1"/>
</dbReference>
<feature type="active site" description="Proton donor" evidence="7">
    <location>
        <position position="348"/>
    </location>
</feature>
<evidence type="ECO:0000256" key="7">
    <source>
        <dbReference type="PIRSR" id="PIRSR600183-50"/>
    </source>
</evidence>
<feature type="domain" description="Orn/DAP/Arg decarboxylase 2 N-terminal" evidence="10">
    <location>
        <begin position="36"/>
        <end position="283"/>
    </location>
</feature>
<comment type="catalytic activity">
    <reaction evidence="5 8">
        <text>meso-2,6-diaminopimelate + H(+) = L-lysine + CO2</text>
        <dbReference type="Rhea" id="RHEA:15101"/>
        <dbReference type="ChEBI" id="CHEBI:15378"/>
        <dbReference type="ChEBI" id="CHEBI:16526"/>
        <dbReference type="ChEBI" id="CHEBI:32551"/>
        <dbReference type="ChEBI" id="CHEBI:57791"/>
        <dbReference type="EC" id="4.1.1.20"/>
    </reaction>
</comment>
<reference evidence="11" key="1">
    <citation type="submission" date="2020-10" db="EMBL/GenBank/DDBJ databases">
        <title>Genome sequence of the unusual species of purple photosynthetic bacteria, Phaeovibrio sulfidiphilus DSM 23193, type strain.</title>
        <authorList>
            <person name="Kyndt J.A."/>
            <person name="Meyer T.E."/>
        </authorList>
    </citation>
    <scope>NUCLEOTIDE SEQUENCE</scope>
    <source>
        <strain evidence="11">DSM 23193</strain>
    </source>
</reference>
<dbReference type="InterPro" id="IPR000183">
    <property type="entry name" value="Orn/DAP/Arg_de-COase"/>
</dbReference>
<dbReference type="PANTHER" id="PTHR43727">
    <property type="entry name" value="DIAMINOPIMELATE DECARBOXYLASE"/>
    <property type="match status" value="1"/>
</dbReference>
<dbReference type="PRINTS" id="PR01179">
    <property type="entry name" value="ODADCRBXLASE"/>
</dbReference>
<dbReference type="InterPro" id="IPR022644">
    <property type="entry name" value="De-COase2_N"/>
</dbReference>
<sequence>MDHFCYHNGVLHVEDVSVEAIAAEVGTPFYVYSRATLLRHYEVMRDALSGTDSLVCFAMKANSNKAVLSVLAAAGAGVDVVSAGEMHMALAAGFPANRIVFSGVGKTRAELEAAVRAGIHQINVESENELYTLAEVARGLGKRAAIAFRVNPDVGVDTHEKIATGRKENKFGIDWERIVPLYQLASGMPGIDVKGIGVHIGSQILDLVPFRRAFERVRDLVATLRASGLKVERVDLGGGMGIPYRRNINDQVGPEPRDYGALALEHFRGMGLQVICEPGRLIAGNAGMLVSRVVYIKKGETRTFLVLDAGQNDLIRPTLYDAYHEIIPVHQADAGAPLLPFDVVGPVCETGDTFARQRRLPPLEEGDLVAFATAGAYGAVMSSTYNGRPLVPEVLVSGDRMAVVRRRPTLEEMTALESVPDWL</sequence>
<dbReference type="EC" id="4.1.1.20" evidence="5 6"/>
<keyword evidence="5" id="KW-0028">Amino-acid biosynthesis</keyword>
<dbReference type="SUPFAM" id="SSF50621">
    <property type="entry name" value="Alanine racemase C-terminal domain-like"/>
    <property type="match status" value="1"/>
</dbReference>
<proteinExistence type="inferred from homology"/>
<evidence type="ECO:0000256" key="1">
    <source>
        <dbReference type="ARBA" id="ARBA00001933"/>
    </source>
</evidence>
<feature type="modified residue" description="N6-(pyridoxal phosphate)lysine" evidence="5 7">
    <location>
        <position position="60"/>
    </location>
</feature>
<dbReference type="PANTHER" id="PTHR43727:SF2">
    <property type="entry name" value="GROUP IV DECARBOXYLASE"/>
    <property type="match status" value="1"/>
</dbReference>